<dbReference type="EMBL" id="DSVQ01000012">
    <property type="protein sequence ID" value="HGT39607.1"/>
    <property type="molecule type" value="Genomic_DNA"/>
</dbReference>
<sequence>MSPISLCRVGLMAAWTVVVPCFAEPPRSIVIDGRFDDWAGVKSYTDPAGDTHDVEHKERFDQPEGVDHPDVDLLEYRVAHDDENLYVYFRARGVIGRTQTARHAEPAGRYYVIVTIDADDNDDTGYWLHEGGYYPTSRGYDLNAEIEYFDGELNTACYLNHGARNEAELHQAFLDQSAGQYRAGHDGPYPAGFLRLLPGTYKQYTQWVYHEDGRITFVRDKGPVVRGIATAALSADGHRLEAKFPFRGFLKDERNLPIMATGRKIDLSFSLEASGELAPGKRWASDTGEPITGYLLEPSKAR</sequence>
<gene>
    <name evidence="1" type="ORF">ENS64_10145</name>
</gene>
<dbReference type="AlphaFoldDB" id="A0A7C4QNL3"/>
<protein>
    <recommendedName>
        <fullName evidence="2">Carbohydrate-binding domain-containing protein</fullName>
    </recommendedName>
</protein>
<dbReference type="SUPFAM" id="SSF49344">
    <property type="entry name" value="CBD9-like"/>
    <property type="match status" value="1"/>
</dbReference>
<accession>A0A7C4QNL3</accession>
<organism evidence="1">
    <name type="scientific">Schlesneria paludicola</name>
    <dbReference type="NCBI Taxonomy" id="360056"/>
    <lineage>
        <taxon>Bacteria</taxon>
        <taxon>Pseudomonadati</taxon>
        <taxon>Planctomycetota</taxon>
        <taxon>Planctomycetia</taxon>
        <taxon>Planctomycetales</taxon>
        <taxon>Planctomycetaceae</taxon>
        <taxon>Schlesneria</taxon>
    </lineage>
</organism>
<comment type="caution">
    <text evidence="1">The sequence shown here is derived from an EMBL/GenBank/DDBJ whole genome shotgun (WGS) entry which is preliminary data.</text>
</comment>
<name>A0A7C4QNL3_9PLAN</name>
<evidence type="ECO:0008006" key="2">
    <source>
        <dbReference type="Google" id="ProtNLM"/>
    </source>
</evidence>
<evidence type="ECO:0000313" key="1">
    <source>
        <dbReference type="EMBL" id="HGT39607.1"/>
    </source>
</evidence>
<reference evidence="1" key="1">
    <citation type="journal article" date="2020" name="mSystems">
        <title>Genome- and Community-Level Interaction Insights into Carbon Utilization and Element Cycling Functions of Hydrothermarchaeota in Hydrothermal Sediment.</title>
        <authorList>
            <person name="Zhou Z."/>
            <person name="Liu Y."/>
            <person name="Xu W."/>
            <person name="Pan J."/>
            <person name="Luo Z.H."/>
            <person name="Li M."/>
        </authorList>
    </citation>
    <scope>NUCLEOTIDE SEQUENCE [LARGE SCALE GENOMIC DNA]</scope>
    <source>
        <strain evidence="1">SpSt-508</strain>
    </source>
</reference>
<dbReference type="Gene3D" id="2.60.40.1190">
    <property type="match status" value="1"/>
</dbReference>
<proteinExistence type="predicted"/>